<dbReference type="InterPro" id="IPR011990">
    <property type="entry name" value="TPR-like_helical_dom_sf"/>
</dbReference>
<evidence type="ECO:0000256" key="1">
    <source>
        <dbReference type="ARBA" id="ARBA00022737"/>
    </source>
</evidence>
<keyword evidence="2 3" id="KW-0040">ANK repeat</keyword>
<dbReference type="SMART" id="SM00248">
    <property type="entry name" value="ANK"/>
    <property type="match status" value="4"/>
</dbReference>
<comment type="caution">
    <text evidence="4">The sequence shown here is derived from an EMBL/GenBank/DDBJ whole genome shotgun (WGS) entry which is preliminary data.</text>
</comment>
<keyword evidence="5" id="KW-1185">Reference proteome</keyword>
<accession>A0ABU7XXZ7</accession>
<dbReference type="Gene3D" id="1.25.40.10">
    <property type="entry name" value="Tetratricopeptide repeat domain"/>
    <property type="match status" value="1"/>
</dbReference>
<dbReference type="PROSITE" id="PS50297">
    <property type="entry name" value="ANK_REP_REGION"/>
    <property type="match status" value="1"/>
</dbReference>
<dbReference type="RefSeq" id="WP_303307890.1">
    <property type="nucleotide sequence ID" value="NZ_JAODOP010000004.1"/>
</dbReference>
<dbReference type="PANTHER" id="PTHR24126:SF14">
    <property type="entry name" value="ANK_REP_REGION DOMAIN-CONTAINING PROTEIN"/>
    <property type="match status" value="1"/>
</dbReference>
<evidence type="ECO:0000313" key="4">
    <source>
        <dbReference type="EMBL" id="MEF3835609.1"/>
    </source>
</evidence>
<dbReference type="PANTHER" id="PTHR24126">
    <property type="entry name" value="ANKYRIN REPEAT, PH AND SEC7 DOMAIN CONTAINING PROTEIN SECG-RELATED"/>
    <property type="match status" value="1"/>
</dbReference>
<dbReference type="Gene3D" id="1.25.40.20">
    <property type="entry name" value="Ankyrin repeat-containing domain"/>
    <property type="match status" value="1"/>
</dbReference>
<gene>
    <name evidence="4" type="ORF">N1F79_20960</name>
</gene>
<evidence type="ECO:0000256" key="2">
    <source>
        <dbReference type="ARBA" id="ARBA00023043"/>
    </source>
</evidence>
<dbReference type="EMBL" id="JAODOP010000004">
    <property type="protein sequence ID" value="MEF3835609.1"/>
    <property type="molecule type" value="Genomic_DNA"/>
</dbReference>
<feature type="repeat" description="ANK" evidence="3">
    <location>
        <begin position="225"/>
        <end position="257"/>
    </location>
</feature>
<proteinExistence type="predicted"/>
<dbReference type="SUPFAM" id="SSF81901">
    <property type="entry name" value="HCP-like"/>
    <property type="match status" value="1"/>
</dbReference>
<name>A0ABU7XXZ7_9FLAO</name>
<keyword evidence="1" id="KW-0677">Repeat</keyword>
<dbReference type="PROSITE" id="PS50088">
    <property type="entry name" value="ANK_REPEAT"/>
    <property type="match status" value="1"/>
</dbReference>
<reference evidence="4 5" key="1">
    <citation type="submission" date="2022-09" db="EMBL/GenBank/DDBJ databases">
        <title>Genome sequencing of Flavivirga sp. MEBiC05379.</title>
        <authorList>
            <person name="Oh H.-M."/>
            <person name="Kwon K.K."/>
            <person name="Park M.J."/>
            <person name="Yang S.-H."/>
        </authorList>
    </citation>
    <scope>NUCLEOTIDE SEQUENCE [LARGE SCALE GENOMIC DNA]</scope>
    <source>
        <strain evidence="4 5">MEBiC05379</strain>
    </source>
</reference>
<dbReference type="Pfam" id="PF12796">
    <property type="entry name" value="Ank_2"/>
    <property type="match status" value="1"/>
</dbReference>
<sequence>MKNNLTISDKEFTNLTIEAYRDGELEKIVPYLKQGYKINHADVAEGMFFIDFDIDKMEKFAAMGFDVNTPDKWTKNPYWFDFFYDLEADIELVKRVLSIKSLDLNAGSEKGFSLLFRTDSLVKSVTPANIIQLIKLLLDSGIKVGTLDKYEKNALHFWGDYPEVLKLLTLQGLDINKHDNKGYTPFSWFCYSCENEETMIKSVDAFVELGANINYEVILPKSEKLGMTPLFFAISNKKLPLVKHLLELGVDKNQVSKNGLTALEVALSTQNREFIELFFNEDKVDYSTTIKSLLVGYNMVSQNWDAVLYWGLQINEDELEKWEVIHQLSYAYRKNGNIDKALEYALRGINKFGLNNMFFDNIIYIYIISGQYQAAIDFWRKNKANFDPKKTASANTIGHMIVAYEQLQMYTEGIKELKEYADQCHGTSEGRSGFSQFNFACLYGLINDIEGVIHYSAVAIENDYHAYDFECDSSFDNVREHEAFELLMEYSNEKIIYLYLKKENQNVIFYTRTNDKFEIIEFGEEKQSNNKVNVESTAVLINSVYQKSKEYIDKGYAVSEFNYAEKWVSVYDNIFNQIAKETITPLGELRLEWDFNFDYNEEEGNSLERPYYAYSDNNFEIDHYDYIQYIPTKRIFKEIMRKVVKLDSFSNLSKKEEVKLIQSEHDCGDEFHFTWKQ</sequence>
<evidence type="ECO:0000313" key="5">
    <source>
        <dbReference type="Proteomes" id="UP001337305"/>
    </source>
</evidence>
<organism evidence="4 5">
    <name type="scientific">Flavivirga spongiicola</name>
    <dbReference type="NCBI Taxonomy" id="421621"/>
    <lineage>
        <taxon>Bacteria</taxon>
        <taxon>Pseudomonadati</taxon>
        <taxon>Bacteroidota</taxon>
        <taxon>Flavobacteriia</taxon>
        <taxon>Flavobacteriales</taxon>
        <taxon>Flavobacteriaceae</taxon>
        <taxon>Flavivirga</taxon>
    </lineage>
</organism>
<dbReference type="SUPFAM" id="SSF48403">
    <property type="entry name" value="Ankyrin repeat"/>
    <property type="match status" value="1"/>
</dbReference>
<dbReference type="InterPro" id="IPR036770">
    <property type="entry name" value="Ankyrin_rpt-contain_sf"/>
</dbReference>
<dbReference type="InterPro" id="IPR002110">
    <property type="entry name" value="Ankyrin_rpt"/>
</dbReference>
<protein>
    <submittedName>
        <fullName evidence="4">Ankyrin repeat domain-containing protein</fullName>
    </submittedName>
</protein>
<evidence type="ECO:0000256" key="3">
    <source>
        <dbReference type="PROSITE-ProRule" id="PRU00023"/>
    </source>
</evidence>
<dbReference type="Proteomes" id="UP001337305">
    <property type="component" value="Unassembled WGS sequence"/>
</dbReference>